<comment type="caution">
    <text evidence="2">The sequence shown here is derived from an EMBL/GenBank/DDBJ whole genome shotgun (WGS) entry which is preliminary data.</text>
</comment>
<organism evidence="2 3">
    <name type="scientific">Dendrobium nobile</name>
    <name type="common">Orchid</name>
    <dbReference type="NCBI Taxonomy" id="94219"/>
    <lineage>
        <taxon>Eukaryota</taxon>
        <taxon>Viridiplantae</taxon>
        <taxon>Streptophyta</taxon>
        <taxon>Embryophyta</taxon>
        <taxon>Tracheophyta</taxon>
        <taxon>Spermatophyta</taxon>
        <taxon>Magnoliopsida</taxon>
        <taxon>Liliopsida</taxon>
        <taxon>Asparagales</taxon>
        <taxon>Orchidaceae</taxon>
        <taxon>Epidendroideae</taxon>
        <taxon>Malaxideae</taxon>
        <taxon>Dendrobiinae</taxon>
        <taxon>Dendrobium</taxon>
    </lineage>
</organism>
<evidence type="ECO:0000313" key="2">
    <source>
        <dbReference type="EMBL" id="KAI0495900.1"/>
    </source>
</evidence>
<proteinExistence type="predicted"/>
<dbReference type="Proteomes" id="UP000829196">
    <property type="component" value="Unassembled WGS sequence"/>
</dbReference>
<keyword evidence="3" id="KW-1185">Reference proteome</keyword>
<feature type="region of interest" description="Disordered" evidence="1">
    <location>
        <begin position="184"/>
        <end position="207"/>
    </location>
</feature>
<accession>A0A8T3AIF9</accession>
<protein>
    <submittedName>
        <fullName evidence="2">Uncharacterized protein</fullName>
    </submittedName>
</protein>
<evidence type="ECO:0000313" key="3">
    <source>
        <dbReference type="Proteomes" id="UP000829196"/>
    </source>
</evidence>
<evidence type="ECO:0000256" key="1">
    <source>
        <dbReference type="SAM" id="MobiDB-lite"/>
    </source>
</evidence>
<dbReference type="EMBL" id="JAGYWB010000016">
    <property type="protein sequence ID" value="KAI0495900.1"/>
    <property type="molecule type" value="Genomic_DNA"/>
</dbReference>
<reference evidence="2" key="1">
    <citation type="journal article" date="2022" name="Front. Genet.">
        <title>Chromosome-Scale Assembly of the Dendrobium nobile Genome Provides Insights Into the Molecular Mechanism of the Biosynthesis of the Medicinal Active Ingredient of Dendrobium.</title>
        <authorList>
            <person name="Xu Q."/>
            <person name="Niu S.-C."/>
            <person name="Li K.-L."/>
            <person name="Zheng P.-J."/>
            <person name="Zhang X.-J."/>
            <person name="Jia Y."/>
            <person name="Liu Y."/>
            <person name="Niu Y.-X."/>
            <person name="Yu L.-H."/>
            <person name="Chen D.-F."/>
            <person name="Zhang G.-Q."/>
        </authorList>
    </citation>
    <scope>NUCLEOTIDE SEQUENCE</scope>
    <source>
        <tissue evidence="2">Leaf</tissue>
    </source>
</reference>
<sequence>MIPSLLLSEKYLAKIVISTRKQRRNLLIYISSVNGGSAHHPAFLLVATPVGRLVVEDPVPATVSTSWPGEWQQGSWKAEWFERTVVGDGEWNGGTDVGLGSNIGGGWFAGLEGGSEWLGSRPTSERGSVSSVRAGSKVPRLAAGGQRPVALEVFVGRLHEAEGGPFAMRVRIQEKKLLDRRRGDDSELFGPWKEEEPDRRPTRHGIGDRLII</sequence>
<feature type="compositionally biased region" description="Basic and acidic residues" evidence="1">
    <location>
        <begin position="192"/>
        <end position="207"/>
    </location>
</feature>
<name>A0A8T3AIF9_DENNO</name>
<gene>
    <name evidence="2" type="ORF">KFK09_022207</name>
</gene>
<dbReference type="AlphaFoldDB" id="A0A8T3AIF9"/>